<dbReference type="InterPro" id="IPR049192">
    <property type="entry name" value="DUF4246_C"/>
</dbReference>
<evidence type="ECO:0000313" key="3">
    <source>
        <dbReference type="Proteomes" id="UP001140172"/>
    </source>
</evidence>
<evidence type="ECO:0000259" key="1">
    <source>
        <dbReference type="Pfam" id="PF14033"/>
    </source>
</evidence>
<comment type="caution">
    <text evidence="2">The sequence shown here is derived from an EMBL/GenBank/DDBJ whole genome shotgun (WGS) entry which is preliminary data.</text>
</comment>
<dbReference type="PANTHER" id="PTHR33119">
    <property type="entry name" value="IFI3P"/>
    <property type="match status" value="1"/>
</dbReference>
<organism evidence="2 3">
    <name type="scientific">Coemansia interrupta</name>
    <dbReference type="NCBI Taxonomy" id="1126814"/>
    <lineage>
        <taxon>Eukaryota</taxon>
        <taxon>Fungi</taxon>
        <taxon>Fungi incertae sedis</taxon>
        <taxon>Zoopagomycota</taxon>
        <taxon>Kickxellomycotina</taxon>
        <taxon>Kickxellomycetes</taxon>
        <taxon>Kickxellales</taxon>
        <taxon>Kickxellaceae</taxon>
        <taxon>Coemansia</taxon>
    </lineage>
</organism>
<feature type="domain" description="DUF4246" evidence="1">
    <location>
        <begin position="127"/>
        <end position="313"/>
    </location>
</feature>
<dbReference type="PANTHER" id="PTHR33119:SF1">
    <property type="entry name" value="FE2OG DIOXYGENASE DOMAIN-CONTAINING PROTEIN"/>
    <property type="match status" value="1"/>
</dbReference>
<sequence>MNKEVWPDHRTSNLWMSPVEKRMISASKAIRSTPGWVFRAQDVDTIEGWRSELMSNNGLSDDEATYVIDELGYYASVENACVGKNARPREFRVPVNISECISETVRLPSYDLSDLLEIYSDSVLDTLAAWESGVVYREPSPGSFVTPKRPIQPYSLRDEQIQIFVKMTNVYLSPDKPECAAEVWKSAGTQAEQIVATAMYLYDVDNIEQVSIDLRESVEMHEDVDLRDHFDSVVYGLNSTDGTSEYSNILGSIKLDEGDIVCYPNIYQRRILPLKLSDQTKAGHVKVMTVHFVDPSRKIASTAIVPPQQPHWKLCKRVVASSAFGRCLPEEIQIRIAKWVTGSMSLNEATMLRDNIGYMHYDCNFLNRTYLTNYALHLNVSSWYLNSGCANDTSNLGTSEQQPVAHA</sequence>
<name>A0A9W8HDG4_9FUNG</name>
<dbReference type="EMBL" id="JANBUM010000161">
    <property type="protein sequence ID" value="KAJ2782898.1"/>
    <property type="molecule type" value="Genomic_DNA"/>
</dbReference>
<dbReference type="AlphaFoldDB" id="A0A9W8HDG4"/>
<reference evidence="2" key="1">
    <citation type="submission" date="2022-07" db="EMBL/GenBank/DDBJ databases">
        <title>Phylogenomic reconstructions and comparative analyses of Kickxellomycotina fungi.</title>
        <authorList>
            <person name="Reynolds N.K."/>
            <person name="Stajich J.E."/>
            <person name="Barry K."/>
            <person name="Grigoriev I.V."/>
            <person name="Crous P."/>
            <person name="Smith M.E."/>
        </authorList>
    </citation>
    <scope>NUCLEOTIDE SEQUENCE</scope>
    <source>
        <strain evidence="2">BCRC 34489</strain>
    </source>
</reference>
<protein>
    <recommendedName>
        <fullName evidence="1">DUF4246 domain-containing protein</fullName>
    </recommendedName>
</protein>
<dbReference type="InterPro" id="IPR025340">
    <property type="entry name" value="DUF4246"/>
</dbReference>
<gene>
    <name evidence="2" type="ORF">GGI15_002776</name>
</gene>
<proteinExistence type="predicted"/>
<dbReference type="Pfam" id="PF14033">
    <property type="entry name" value="DUF4246"/>
    <property type="match status" value="1"/>
</dbReference>
<keyword evidence="3" id="KW-1185">Reference proteome</keyword>
<evidence type="ECO:0000313" key="2">
    <source>
        <dbReference type="EMBL" id="KAJ2782898.1"/>
    </source>
</evidence>
<dbReference type="OrthoDB" id="415532at2759"/>
<dbReference type="Proteomes" id="UP001140172">
    <property type="component" value="Unassembled WGS sequence"/>
</dbReference>
<accession>A0A9W8HDG4</accession>